<evidence type="ECO:0000313" key="6">
    <source>
        <dbReference type="Proteomes" id="UP000837857"/>
    </source>
</evidence>
<accession>A0ABN8HWJ0</accession>
<organism evidence="5 6">
    <name type="scientific">Iphiclides podalirius</name>
    <name type="common">scarce swallowtail</name>
    <dbReference type="NCBI Taxonomy" id="110791"/>
    <lineage>
        <taxon>Eukaryota</taxon>
        <taxon>Metazoa</taxon>
        <taxon>Ecdysozoa</taxon>
        <taxon>Arthropoda</taxon>
        <taxon>Hexapoda</taxon>
        <taxon>Insecta</taxon>
        <taxon>Pterygota</taxon>
        <taxon>Neoptera</taxon>
        <taxon>Endopterygota</taxon>
        <taxon>Lepidoptera</taxon>
        <taxon>Glossata</taxon>
        <taxon>Ditrysia</taxon>
        <taxon>Papilionoidea</taxon>
        <taxon>Papilionidae</taxon>
        <taxon>Papilioninae</taxon>
        <taxon>Iphiclides</taxon>
    </lineage>
</organism>
<protein>
    <recommendedName>
        <fullName evidence="4">FLYWCH-type domain-containing protein</fullName>
    </recommendedName>
</protein>
<dbReference type="Proteomes" id="UP000837857">
    <property type="component" value="Chromosome 12"/>
</dbReference>
<feature type="domain" description="FLYWCH-type" evidence="4">
    <location>
        <begin position="345"/>
        <end position="402"/>
    </location>
</feature>
<reference evidence="5" key="1">
    <citation type="submission" date="2022-03" db="EMBL/GenBank/DDBJ databases">
        <authorList>
            <person name="Martin H S."/>
        </authorList>
    </citation>
    <scope>NUCLEOTIDE SEQUENCE</scope>
</reference>
<dbReference type="Pfam" id="PF04500">
    <property type="entry name" value="FLYWCH"/>
    <property type="match status" value="3"/>
</dbReference>
<keyword evidence="2" id="KW-0863">Zinc-finger</keyword>
<keyword evidence="1" id="KW-0479">Metal-binding</keyword>
<proteinExistence type="predicted"/>
<dbReference type="Gene3D" id="2.20.25.240">
    <property type="match status" value="5"/>
</dbReference>
<feature type="domain" description="FLYWCH-type" evidence="4">
    <location>
        <begin position="99"/>
        <end position="154"/>
    </location>
</feature>
<dbReference type="EMBL" id="OW152824">
    <property type="protein sequence ID" value="CAH2040261.1"/>
    <property type="molecule type" value="Genomic_DNA"/>
</dbReference>
<feature type="non-terminal residue" evidence="5">
    <location>
        <position position="417"/>
    </location>
</feature>
<evidence type="ECO:0000259" key="4">
    <source>
        <dbReference type="Pfam" id="PF04500"/>
    </source>
</evidence>
<keyword evidence="6" id="KW-1185">Reference proteome</keyword>
<gene>
    <name evidence="5" type="ORF">IPOD504_LOCUS2424</name>
</gene>
<evidence type="ECO:0000256" key="3">
    <source>
        <dbReference type="ARBA" id="ARBA00022833"/>
    </source>
</evidence>
<name>A0ABN8HWJ0_9NEOP</name>
<dbReference type="InterPro" id="IPR007588">
    <property type="entry name" value="Znf_FLYWCH"/>
</dbReference>
<evidence type="ECO:0000256" key="1">
    <source>
        <dbReference type="ARBA" id="ARBA00022723"/>
    </source>
</evidence>
<keyword evidence="3" id="KW-0862">Zinc</keyword>
<feature type="domain" description="FLYWCH-type" evidence="4">
    <location>
        <begin position="20"/>
        <end position="75"/>
    </location>
</feature>
<evidence type="ECO:0000256" key="2">
    <source>
        <dbReference type="ARBA" id="ARBA00022771"/>
    </source>
</evidence>
<evidence type="ECO:0000313" key="5">
    <source>
        <dbReference type="EMBL" id="CAH2040261.1"/>
    </source>
</evidence>
<sequence length="417" mass="48833">MLLRTKLWYVSGDLPYQTLPTGKGKRLIVLQGHTFSVQGRNPEAYYCSAKYKTGCRARVRLCYDVIVHCELNHNHPPPILHRAADGTIFRLHLEFITPTNCKKRMLIVQNHTFAQTTNDRRYWNCSKKLSNKCPAKLRFDSSGRLVYYVLKHNHQPPRFYRDKRGNYDLVAVAVLEQDIKPMQSYGQIEFNKLQSDQFDTIRSIEGKQLVVCHGFVYSRCSPFLWRCSSASPRVKCPARIKLEYGTINRSMSRFRHVHAPPKFVRHLTSHFADDSYEVIRLRKGKQLIFHQGFTYFKRTKFFWLCSSKGCLARVRVEDGEINRSLSNLMHAHEKPTLTDDSYEIIRSRKGNRLILYQGFTYFKRTKFFWQCSSSSVQVRCPARIRVEGGTINRSLSDLTHVHKRPNFLKLHGEYIRA</sequence>